<dbReference type="Pfam" id="PF02618">
    <property type="entry name" value="YceG"/>
    <property type="match status" value="1"/>
</dbReference>
<dbReference type="InterPro" id="IPR003770">
    <property type="entry name" value="MLTG-like"/>
</dbReference>
<evidence type="ECO:0000256" key="3">
    <source>
        <dbReference type="ARBA" id="ARBA00022989"/>
    </source>
</evidence>
<dbReference type="GO" id="GO:0005886">
    <property type="term" value="C:plasma membrane"/>
    <property type="evidence" value="ECO:0007669"/>
    <property type="project" value="UniProtKB-UniRule"/>
</dbReference>
<dbReference type="Gene3D" id="3.30.1490.480">
    <property type="entry name" value="Endolytic murein transglycosylase"/>
    <property type="match status" value="2"/>
</dbReference>
<evidence type="ECO:0000313" key="10">
    <source>
        <dbReference type="Proteomes" id="UP000184076"/>
    </source>
</evidence>
<evidence type="ECO:0000256" key="1">
    <source>
        <dbReference type="ARBA" id="ARBA00022475"/>
    </source>
</evidence>
<comment type="catalytic activity">
    <reaction evidence="7">
        <text>a peptidoglycan chain = a peptidoglycan chain with N-acetyl-1,6-anhydromuramyl-[peptide] at the reducing end + a peptidoglycan chain with N-acetylglucosamine at the non-reducing end.</text>
        <dbReference type="EC" id="4.2.2.29"/>
    </reaction>
</comment>
<dbReference type="STRING" id="1121391.SAMN02745206_00549"/>
<name>A0A1M4URC8_9BACT</name>
<dbReference type="PANTHER" id="PTHR30518">
    <property type="entry name" value="ENDOLYTIC MUREIN TRANSGLYCOSYLASE"/>
    <property type="match status" value="1"/>
</dbReference>
<evidence type="ECO:0000256" key="2">
    <source>
        <dbReference type="ARBA" id="ARBA00022692"/>
    </source>
</evidence>
<keyword evidence="5 7" id="KW-0456">Lyase</keyword>
<evidence type="ECO:0000256" key="5">
    <source>
        <dbReference type="ARBA" id="ARBA00023239"/>
    </source>
</evidence>
<evidence type="ECO:0000256" key="7">
    <source>
        <dbReference type="HAMAP-Rule" id="MF_02065"/>
    </source>
</evidence>
<dbReference type="RefSeq" id="WP_073036708.1">
    <property type="nucleotide sequence ID" value="NZ_FQVB01000005.1"/>
</dbReference>
<dbReference type="PROSITE" id="PS51257">
    <property type="entry name" value="PROKAR_LIPOPROTEIN"/>
    <property type="match status" value="1"/>
</dbReference>
<dbReference type="Gene3D" id="3.30.160.60">
    <property type="entry name" value="Classic Zinc Finger"/>
    <property type="match status" value="1"/>
</dbReference>
<keyword evidence="10" id="KW-1185">Reference proteome</keyword>
<dbReference type="EC" id="4.2.2.29" evidence="7"/>
<accession>A0A1M4URC8</accession>
<dbReference type="EMBL" id="FQVB01000005">
    <property type="protein sequence ID" value="SHE59218.1"/>
    <property type="molecule type" value="Genomic_DNA"/>
</dbReference>
<feature type="site" description="Important for catalytic activity" evidence="7">
    <location>
        <position position="220"/>
    </location>
</feature>
<keyword evidence="3 7" id="KW-1133">Transmembrane helix</keyword>
<organism evidence="9 10">
    <name type="scientific">Desulfacinum infernum DSM 9756</name>
    <dbReference type="NCBI Taxonomy" id="1121391"/>
    <lineage>
        <taxon>Bacteria</taxon>
        <taxon>Pseudomonadati</taxon>
        <taxon>Thermodesulfobacteriota</taxon>
        <taxon>Syntrophobacteria</taxon>
        <taxon>Syntrophobacterales</taxon>
        <taxon>Syntrophobacteraceae</taxon>
        <taxon>Desulfacinum</taxon>
    </lineage>
</organism>
<dbReference type="HAMAP" id="MF_02065">
    <property type="entry name" value="MltG"/>
    <property type="match status" value="1"/>
</dbReference>
<keyword evidence="4 7" id="KW-0472">Membrane</keyword>
<evidence type="ECO:0000256" key="8">
    <source>
        <dbReference type="SAM" id="MobiDB-lite"/>
    </source>
</evidence>
<reference evidence="10" key="1">
    <citation type="submission" date="2016-11" db="EMBL/GenBank/DDBJ databases">
        <authorList>
            <person name="Varghese N."/>
            <person name="Submissions S."/>
        </authorList>
    </citation>
    <scope>NUCLEOTIDE SEQUENCE [LARGE SCALE GENOMIC DNA]</scope>
    <source>
        <strain evidence="10">DSM 9756</strain>
    </source>
</reference>
<feature type="region of interest" description="Disordered" evidence="8">
    <location>
        <begin position="331"/>
        <end position="358"/>
    </location>
</feature>
<keyword evidence="2 7" id="KW-0812">Transmembrane</keyword>
<comment type="function">
    <text evidence="7">Functions as a peptidoglycan terminase that cleaves nascent peptidoglycan strands endolytically to terminate their elongation.</text>
</comment>
<evidence type="ECO:0000256" key="4">
    <source>
        <dbReference type="ARBA" id="ARBA00023136"/>
    </source>
</evidence>
<keyword evidence="6 7" id="KW-0961">Cell wall biogenesis/degradation</keyword>
<evidence type="ECO:0000313" key="9">
    <source>
        <dbReference type="EMBL" id="SHE59218.1"/>
    </source>
</evidence>
<keyword evidence="1 7" id="KW-1003">Cell membrane</keyword>
<dbReference type="Proteomes" id="UP000184076">
    <property type="component" value="Unassembled WGS sequence"/>
</dbReference>
<dbReference type="PANTHER" id="PTHR30518:SF2">
    <property type="entry name" value="ENDOLYTIC MUREIN TRANSGLYCOSYLASE"/>
    <property type="match status" value="1"/>
</dbReference>
<comment type="similarity">
    <text evidence="7">Belongs to the transglycosylase MltG family.</text>
</comment>
<evidence type="ECO:0000256" key="6">
    <source>
        <dbReference type="ARBA" id="ARBA00023316"/>
    </source>
</evidence>
<dbReference type="GO" id="GO:0009252">
    <property type="term" value="P:peptidoglycan biosynthetic process"/>
    <property type="evidence" value="ECO:0007669"/>
    <property type="project" value="UniProtKB-UniRule"/>
</dbReference>
<sequence length="358" mass="40705">MRRWIPAVFLWLFLAFAASACLEGVRLWIFVRTPAPDLAPLELEIEPGTNPKAVADLLQEAGAVSDADLFYWYARLSRAAEKLQAGQYRFPPLSTPRDILDALVHGKVVYHRITIPEGSTLREIAAILEESGLARTDDILRLSRDPEFLASLDLEGARSLEGYLFPETYYFRRNTRAQNLLRRMVLEFWRRFPESRRERARELGLSIHEVVTLASLIEKEAVMDDERPVIASVFYNRLKKGMPLQSDPTAVYDLEDFSGPITREHLRRESPYNTYVHKGLPPGPICSPGEASIRAALDPAETKYLYFVSNNDGTHTFSARYRDHRRAVARYRNSKNRRASTGEDAATPPQQMEDGAPP</sequence>
<proteinExistence type="inferred from homology"/>
<dbReference type="GO" id="GO:0071555">
    <property type="term" value="P:cell wall organization"/>
    <property type="evidence" value="ECO:0007669"/>
    <property type="project" value="UniProtKB-KW"/>
</dbReference>
<gene>
    <name evidence="7" type="primary">mltG</name>
    <name evidence="9" type="ORF">SAMN02745206_00549</name>
</gene>
<dbReference type="AlphaFoldDB" id="A0A1M4URC8"/>
<dbReference type="GO" id="GO:0008932">
    <property type="term" value="F:lytic endotransglycosylase activity"/>
    <property type="evidence" value="ECO:0007669"/>
    <property type="project" value="UniProtKB-UniRule"/>
</dbReference>
<protein>
    <recommendedName>
        <fullName evidence="7">Endolytic murein transglycosylase</fullName>
        <ecNumber evidence="7">4.2.2.29</ecNumber>
    </recommendedName>
    <alternativeName>
        <fullName evidence="7">Peptidoglycan lytic transglycosylase</fullName>
    </alternativeName>
    <alternativeName>
        <fullName evidence="7">Peptidoglycan polymerization terminase</fullName>
    </alternativeName>
</protein>
<dbReference type="CDD" id="cd08010">
    <property type="entry name" value="MltG_like"/>
    <property type="match status" value="1"/>
</dbReference>
<dbReference type="NCBIfam" id="TIGR00247">
    <property type="entry name" value="endolytic transglycosylase MltG"/>
    <property type="match status" value="1"/>
</dbReference>